<keyword evidence="2" id="KW-0472">Membrane</keyword>
<evidence type="ECO:0000313" key="4">
    <source>
        <dbReference type="Proteomes" id="UP000685013"/>
    </source>
</evidence>
<feature type="non-terminal residue" evidence="3">
    <location>
        <position position="1"/>
    </location>
</feature>
<reference evidence="3 4" key="1">
    <citation type="journal article" date="2021" name="Hortic Res">
        <title>The domestication of Cucurbita argyrosperma as revealed by the genome of its wild relative.</title>
        <authorList>
            <person name="Barrera-Redondo J."/>
            <person name="Sanchez-de la Vega G."/>
            <person name="Aguirre-Liguori J.A."/>
            <person name="Castellanos-Morales G."/>
            <person name="Gutierrez-Guerrero Y.T."/>
            <person name="Aguirre-Dugua X."/>
            <person name="Aguirre-Planter E."/>
            <person name="Tenaillon M.I."/>
            <person name="Lira-Saade R."/>
            <person name="Eguiarte L.E."/>
        </authorList>
    </citation>
    <scope>NUCLEOTIDE SEQUENCE [LARGE SCALE GENOMIC DNA]</scope>
    <source>
        <strain evidence="3">JBR-2021</strain>
    </source>
</reference>
<comment type="caution">
    <text evidence="3">The sequence shown here is derived from an EMBL/GenBank/DDBJ whole genome shotgun (WGS) entry which is preliminary data.</text>
</comment>
<accession>A0AAV6LYJ3</accession>
<gene>
    <name evidence="3" type="ORF">SDJN03_29137</name>
</gene>
<feature type="transmembrane region" description="Helical" evidence="2">
    <location>
        <begin position="12"/>
        <end position="30"/>
    </location>
</feature>
<sequence length="100" mass="10747">MAATHHRFNPKFAPLTAVIFMVMLVTAAAGRHALPLRTEEAAAIEGGGGSSSSSSSSMIMRRLGYTKSQMEHLRRLSSSTARYIPGGPDSQHHSRSPRSP</sequence>
<keyword evidence="4" id="KW-1185">Reference proteome</keyword>
<keyword evidence="2" id="KW-0812">Transmembrane</keyword>
<feature type="region of interest" description="Disordered" evidence="1">
    <location>
        <begin position="42"/>
        <end position="100"/>
    </location>
</feature>
<dbReference type="EMBL" id="JAGKQH010000019">
    <property type="protein sequence ID" value="KAG6572409.1"/>
    <property type="molecule type" value="Genomic_DNA"/>
</dbReference>
<evidence type="ECO:0000256" key="2">
    <source>
        <dbReference type="SAM" id="Phobius"/>
    </source>
</evidence>
<name>A0AAV6LYJ3_9ROSI</name>
<protein>
    <submittedName>
        <fullName evidence="3">Uncharacterized protein</fullName>
    </submittedName>
</protein>
<keyword evidence="2" id="KW-1133">Transmembrane helix</keyword>
<organism evidence="3 4">
    <name type="scientific">Cucurbita argyrosperma subsp. sororia</name>
    <dbReference type="NCBI Taxonomy" id="37648"/>
    <lineage>
        <taxon>Eukaryota</taxon>
        <taxon>Viridiplantae</taxon>
        <taxon>Streptophyta</taxon>
        <taxon>Embryophyta</taxon>
        <taxon>Tracheophyta</taxon>
        <taxon>Spermatophyta</taxon>
        <taxon>Magnoliopsida</taxon>
        <taxon>eudicotyledons</taxon>
        <taxon>Gunneridae</taxon>
        <taxon>Pentapetalae</taxon>
        <taxon>rosids</taxon>
        <taxon>fabids</taxon>
        <taxon>Cucurbitales</taxon>
        <taxon>Cucurbitaceae</taxon>
        <taxon>Cucurbiteae</taxon>
        <taxon>Cucurbita</taxon>
    </lineage>
</organism>
<evidence type="ECO:0000256" key="1">
    <source>
        <dbReference type="SAM" id="MobiDB-lite"/>
    </source>
</evidence>
<evidence type="ECO:0000313" key="3">
    <source>
        <dbReference type="EMBL" id="KAG6572409.1"/>
    </source>
</evidence>
<dbReference type="AlphaFoldDB" id="A0AAV6LYJ3"/>
<dbReference type="Proteomes" id="UP000685013">
    <property type="component" value="Chromosome 19"/>
</dbReference>
<proteinExistence type="predicted"/>